<dbReference type="RefSeq" id="XP_060414293.1">
    <property type="nucleotide sequence ID" value="XM_060551402.1"/>
</dbReference>
<organism evidence="2 3">
    <name type="scientific">Colletotrichum navitas</name>
    <dbReference type="NCBI Taxonomy" id="681940"/>
    <lineage>
        <taxon>Eukaryota</taxon>
        <taxon>Fungi</taxon>
        <taxon>Dikarya</taxon>
        <taxon>Ascomycota</taxon>
        <taxon>Pezizomycotina</taxon>
        <taxon>Sordariomycetes</taxon>
        <taxon>Hypocreomycetidae</taxon>
        <taxon>Glomerellales</taxon>
        <taxon>Glomerellaceae</taxon>
        <taxon>Colletotrichum</taxon>
        <taxon>Colletotrichum graminicola species complex</taxon>
    </lineage>
</organism>
<keyword evidence="3" id="KW-1185">Reference proteome</keyword>
<gene>
    <name evidence="2" type="ORF">LY79DRAFT_192586</name>
</gene>
<feature type="compositionally biased region" description="Basic residues" evidence="1">
    <location>
        <begin position="1"/>
        <end position="13"/>
    </location>
</feature>
<reference evidence="2" key="1">
    <citation type="submission" date="2021-06" db="EMBL/GenBank/DDBJ databases">
        <title>Comparative genomics, transcriptomics and evolutionary studies reveal genomic signatures of adaptation to plant cell wall in hemibiotrophic fungi.</title>
        <authorList>
            <consortium name="DOE Joint Genome Institute"/>
            <person name="Baroncelli R."/>
            <person name="Diaz J.F."/>
            <person name="Benocci T."/>
            <person name="Peng M."/>
            <person name="Battaglia E."/>
            <person name="Haridas S."/>
            <person name="Andreopoulos W."/>
            <person name="Labutti K."/>
            <person name="Pangilinan J."/>
            <person name="Floch G.L."/>
            <person name="Makela M.R."/>
            <person name="Henrissat B."/>
            <person name="Grigoriev I.V."/>
            <person name="Crouch J.A."/>
            <person name="De Vries R.P."/>
            <person name="Sukno S.A."/>
            <person name="Thon M.R."/>
        </authorList>
    </citation>
    <scope>NUCLEOTIDE SEQUENCE</scope>
    <source>
        <strain evidence="2">CBS 125086</strain>
    </source>
</reference>
<dbReference type="AlphaFoldDB" id="A0AAD8PZG8"/>
<dbReference type="GeneID" id="85435642"/>
<feature type="region of interest" description="Disordered" evidence="1">
    <location>
        <begin position="83"/>
        <end position="141"/>
    </location>
</feature>
<dbReference type="Proteomes" id="UP001230504">
    <property type="component" value="Unassembled WGS sequence"/>
</dbReference>
<feature type="region of interest" description="Disordered" evidence="1">
    <location>
        <begin position="1"/>
        <end position="64"/>
    </location>
</feature>
<protein>
    <submittedName>
        <fullName evidence="2">Uncharacterized protein</fullName>
    </submittedName>
</protein>
<evidence type="ECO:0000256" key="1">
    <source>
        <dbReference type="SAM" id="MobiDB-lite"/>
    </source>
</evidence>
<sequence length="283" mass="31372">MLPRKHLNPPHQRKGPDSARDPPRNFGPVPSLPATRQKGYRYEPIPSASQGVPNSRRCDGLTWKNKNKKELAPLSRSITPLSRARPYLTKRPGQASKDGSCLLKPVSLSRRRDQVQARRAEQRTGRERKRKTPVASGSRGSVQRIRIVRGQPHRGIDGCAAGLFAPGAWTLRTDHRRFRARRSLPAVVEKCFRKCVDSRLVFGRCPCRETGKSDKRISLLNASDQGFPKGEMALPAEQTKEDGTPGPAQTLRHGCWGLSRVSSDRGLVIDSHGSGTGEAGLRW</sequence>
<feature type="compositionally biased region" description="Basic and acidic residues" evidence="1">
    <location>
        <begin position="14"/>
        <end position="23"/>
    </location>
</feature>
<feature type="compositionally biased region" description="Basic and acidic residues" evidence="1">
    <location>
        <begin position="110"/>
        <end position="125"/>
    </location>
</feature>
<name>A0AAD8PZG8_9PEZI</name>
<evidence type="ECO:0000313" key="2">
    <source>
        <dbReference type="EMBL" id="KAK1590826.1"/>
    </source>
</evidence>
<dbReference type="EMBL" id="JAHLJV010000028">
    <property type="protein sequence ID" value="KAK1590826.1"/>
    <property type="molecule type" value="Genomic_DNA"/>
</dbReference>
<accession>A0AAD8PZG8</accession>
<evidence type="ECO:0000313" key="3">
    <source>
        <dbReference type="Proteomes" id="UP001230504"/>
    </source>
</evidence>
<proteinExistence type="predicted"/>
<comment type="caution">
    <text evidence="2">The sequence shown here is derived from an EMBL/GenBank/DDBJ whole genome shotgun (WGS) entry which is preliminary data.</text>
</comment>